<dbReference type="EMBL" id="JAUEDM010000001">
    <property type="protein sequence ID" value="KAK3331379.1"/>
    <property type="molecule type" value="Genomic_DNA"/>
</dbReference>
<gene>
    <name evidence="2" type="ORF">B0H66DRAFT_546420</name>
</gene>
<evidence type="ECO:0000313" key="3">
    <source>
        <dbReference type="Proteomes" id="UP001283341"/>
    </source>
</evidence>
<dbReference type="PANTHER" id="PTHR33840">
    <property type="match status" value="1"/>
</dbReference>
<reference evidence="2" key="2">
    <citation type="submission" date="2023-06" db="EMBL/GenBank/DDBJ databases">
        <authorList>
            <consortium name="Lawrence Berkeley National Laboratory"/>
            <person name="Haridas S."/>
            <person name="Hensen N."/>
            <person name="Bonometti L."/>
            <person name="Westerberg I."/>
            <person name="Brannstrom I.O."/>
            <person name="Guillou S."/>
            <person name="Cros-Aarteil S."/>
            <person name="Calhoun S."/>
            <person name="Kuo A."/>
            <person name="Mondo S."/>
            <person name="Pangilinan J."/>
            <person name="Riley R."/>
            <person name="Labutti K."/>
            <person name="Andreopoulos B."/>
            <person name="Lipzen A."/>
            <person name="Chen C."/>
            <person name="Yanf M."/>
            <person name="Daum C."/>
            <person name="Ng V."/>
            <person name="Clum A."/>
            <person name="Steindorff A."/>
            <person name="Ohm R."/>
            <person name="Martin F."/>
            <person name="Silar P."/>
            <person name="Natvig D."/>
            <person name="Lalanne C."/>
            <person name="Gautier V."/>
            <person name="Ament-Velasquez S.L."/>
            <person name="Kruys A."/>
            <person name="Hutchinson M.I."/>
            <person name="Powell A.J."/>
            <person name="Barry K."/>
            <person name="Miller A.N."/>
            <person name="Grigoriev I.V."/>
            <person name="Debuchy R."/>
            <person name="Gladieux P."/>
            <person name="Thoren M.H."/>
            <person name="Johannesson H."/>
        </authorList>
    </citation>
    <scope>NUCLEOTIDE SEQUENCE</scope>
    <source>
        <strain evidence="2">CBS 118394</strain>
    </source>
</reference>
<dbReference type="SUPFAM" id="SSF52540">
    <property type="entry name" value="P-loop containing nucleoside triphosphate hydrolases"/>
    <property type="match status" value="1"/>
</dbReference>
<keyword evidence="3" id="KW-1185">Reference proteome</keyword>
<dbReference type="Pfam" id="PF09994">
    <property type="entry name" value="T6SS_Tle1-like_cat"/>
    <property type="match status" value="1"/>
</dbReference>
<sequence length="938" mass="105040">MEKSLLIDQDQSICGDCGMRHVPRRLICAVDGTWMVPDGVAGQETGNASNIARIYLCTREGLVEDDDGKKWQQIRKYWPGVGSASWFPNQLISGAFGRGVDALIGEVYKYCAQNCCPSRDEIFLFGFSRGAVLVRAVASLFNYLHTLKPELPDFDEHFQAAQKLYKKLTDKNDVLRHQHEKYLHLAQNTRPAPNIKFMGLFDSVMGTADWMFNNKYDLGHVECVRHIRHALALLEKRWLYQPTRFLGEAGPPRDEMFSESTWSPKGHSSVETWFFGRHGNMGGSGDNDGLALWPLQWILGEAQQFGLVLDDPATSEISKHLVVHPLHYIRPQEGLSADIRMKNGYTFTLWGLGKSFVTPGFDDTADDMNFFTAGPPGTYRTRNIFGGDGRLIGYSDADPYRSAFIHPSVALHYDSSPDAVRHLNKLECIDDIRNFAKSIQLPSLGSLYSTEVEGPESRVRHLDRRYFRTLVCGSCGAGKSTLINKMAREELATVSHGARPVEHLIEMELVPTREGTEQDPQFIFHDSAGFEHSSEEQLRTMDGFVENRRGQDSFPEQIHCIWYCIPANATRLIQDSDLNLFRSLRRKSGLSVLLVLTQCDKLKMQCIETVKREMAEVADPFDNVADSLKDQVITAARALYEKKKEEMQDLARRPEHFGEGVRCIFVAASYGEGLEELKAATRAAMNSEELLKIYNVAVKAKLDSIMPVAANEALRWVRRSRESESIQRHLLPSKELQDNFYNELQTRLVSRDIFNMVLPKVPVTDAQPVALFGPQRKPHPVADVLAVKASMVMATFNGVVAPIFTYGAGVQPGGLGGPWGAMLGALAVAASAAAYHIDRSVSYQNHIQKLVSAASAVLLLERVYWYGGRTPSLSMLTRAAVRGIHLMPHLVAFFQNAFHNTGKLFGTEHESRIFREAIERSRFDFARELEGGSGERGG</sequence>
<comment type="caution">
    <text evidence="2">The sequence shown here is derived from an EMBL/GenBank/DDBJ whole genome shotgun (WGS) entry which is preliminary data.</text>
</comment>
<reference evidence="2" key="1">
    <citation type="journal article" date="2023" name="Mol. Phylogenet. Evol.">
        <title>Genome-scale phylogeny and comparative genomics of the fungal order Sordariales.</title>
        <authorList>
            <person name="Hensen N."/>
            <person name="Bonometti L."/>
            <person name="Westerberg I."/>
            <person name="Brannstrom I.O."/>
            <person name="Guillou S."/>
            <person name="Cros-Aarteil S."/>
            <person name="Calhoun S."/>
            <person name="Haridas S."/>
            <person name="Kuo A."/>
            <person name="Mondo S."/>
            <person name="Pangilinan J."/>
            <person name="Riley R."/>
            <person name="LaButti K."/>
            <person name="Andreopoulos B."/>
            <person name="Lipzen A."/>
            <person name="Chen C."/>
            <person name="Yan M."/>
            <person name="Daum C."/>
            <person name="Ng V."/>
            <person name="Clum A."/>
            <person name="Steindorff A."/>
            <person name="Ohm R.A."/>
            <person name="Martin F."/>
            <person name="Silar P."/>
            <person name="Natvig D.O."/>
            <person name="Lalanne C."/>
            <person name="Gautier V."/>
            <person name="Ament-Velasquez S.L."/>
            <person name="Kruys A."/>
            <person name="Hutchinson M.I."/>
            <person name="Powell A.J."/>
            <person name="Barry K."/>
            <person name="Miller A.N."/>
            <person name="Grigoriev I.V."/>
            <person name="Debuchy R."/>
            <person name="Gladieux P."/>
            <person name="Hiltunen Thoren M."/>
            <person name="Johannesson H."/>
        </authorList>
    </citation>
    <scope>NUCLEOTIDE SEQUENCE</scope>
    <source>
        <strain evidence="2">CBS 118394</strain>
    </source>
</reference>
<dbReference type="PANTHER" id="PTHR33840:SF1">
    <property type="entry name" value="TLE1 PHOSPHOLIPASE DOMAIN-CONTAINING PROTEIN"/>
    <property type="match status" value="1"/>
</dbReference>
<dbReference type="InterPro" id="IPR027417">
    <property type="entry name" value="P-loop_NTPase"/>
</dbReference>
<protein>
    <recommendedName>
        <fullName evidence="1">T6SS Phospholipase effector Tle1-like catalytic domain-containing protein</fullName>
    </recommendedName>
</protein>
<dbReference type="Gene3D" id="3.40.50.300">
    <property type="entry name" value="P-loop containing nucleotide triphosphate hydrolases"/>
    <property type="match status" value="1"/>
</dbReference>
<dbReference type="Proteomes" id="UP001283341">
    <property type="component" value="Unassembled WGS sequence"/>
</dbReference>
<proteinExistence type="predicted"/>
<feature type="domain" description="T6SS Phospholipase effector Tle1-like catalytic" evidence="1">
    <location>
        <begin position="24"/>
        <end position="300"/>
    </location>
</feature>
<accession>A0AAE0IUG9</accession>
<evidence type="ECO:0000259" key="1">
    <source>
        <dbReference type="Pfam" id="PF09994"/>
    </source>
</evidence>
<dbReference type="InterPro" id="IPR018712">
    <property type="entry name" value="Tle1-like_cat"/>
</dbReference>
<dbReference type="AlphaFoldDB" id="A0AAE0IUG9"/>
<organism evidence="2 3">
    <name type="scientific">Apodospora peruviana</name>
    <dbReference type="NCBI Taxonomy" id="516989"/>
    <lineage>
        <taxon>Eukaryota</taxon>
        <taxon>Fungi</taxon>
        <taxon>Dikarya</taxon>
        <taxon>Ascomycota</taxon>
        <taxon>Pezizomycotina</taxon>
        <taxon>Sordariomycetes</taxon>
        <taxon>Sordariomycetidae</taxon>
        <taxon>Sordariales</taxon>
        <taxon>Lasiosphaeriaceae</taxon>
        <taxon>Apodospora</taxon>
    </lineage>
</organism>
<name>A0AAE0IUG9_9PEZI</name>
<evidence type="ECO:0000313" key="2">
    <source>
        <dbReference type="EMBL" id="KAK3331379.1"/>
    </source>
</evidence>
<dbReference type="CDD" id="cd00882">
    <property type="entry name" value="Ras_like_GTPase"/>
    <property type="match status" value="1"/>
</dbReference>